<evidence type="ECO:0000256" key="5">
    <source>
        <dbReference type="ARBA" id="ARBA00023163"/>
    </source>
</evidence>
<dbReference type="AlphaFoldDB" id="A0A2M7GBL6"/>
<dbReference type="PANTHER" id="PTHR12532:SF6">
    <property type="entry name" value="TRANSCRIPTIONAL REGULATORY PROTEIN YEBC-RELATED"/>
    <property type="match status" value="1"/>
</dbReference>
<feature type="domain" description="TACO1/YebC-like N-terminal" evidence="9">
    <location>
        <begin position="5"/>
        <end position="76"/>
    </location>
</feature>
<keyword evidence="3 6" id="KW-0805">Transcription regulation</keyword>
<keyword evidence="4 6" id="KW-0238">DNA-binding</keyword>
<dbReference type="GO" id="GO:0003677">
    <property type="term" value="F:DNA binding"/>
    <property type="evidence" value="ECO:0007669"/>
    <property type="project" value="UniProtKB-UniRule"/>
</dbReference>
<accession>A0A2M7GBL6</accession>
<comment type="similarity">
    <text evidence="1 6">Belongs to the TACO1 family.</text>
</comment>
<dbReference type="NCBIfam" id="TIGR01033">
    <property type="entry name" value="YebC/PmpR family DNA-binding transcriptional regulator"/>
    <property type="match status" value="1"/>
</dbReference>
<dbReference type="FunFam" id="1.10.10.200:FF:000002">
    <property type="entry name" value="Probable transcriptional regulatory protein CLM62_37755"/>
    <property type="match status" value="1"/>
</dbReference>
<protein>
    <recommendedName>
        <fullName evidence="6">Probable transcriptional regulatory protein COW36_01435</fullName>
    </recommendedName>
</protein>
<name>A0A2M7GBL6_9BACT</name>
<keyword evidence="5 6" id="KW-0804">Transcription</keyword>
<dbReference type="Proteomes" id="UP000231019">
    <property type="component" value="Unassembled WGS sequence"/>
</dbReference>
<dbReference type="NCBIfam" id="NF009044">
    <property type="entry name" value="PRK12378.1"/>
    <property type="match status" value="1"/>
</dbReference>
<evidence type="ECO:0000256" key="3">
    <source>
        <dbReference type="ARBA" id="ARBA00023015"/>
    </source>
</evidence>
<dbReference type="InterPro" id="IPR017856">
    <property type="entry name" value="Integrase-like_N"/>
</dbReference>
<evidence type="ECO:0000259" key="8">
    <source>
        <dbReference type="Pfam" id="PF01709"/>
    </source>
</evidence>
<dbReference type="Pfam" id="PF01709">
    <property type="entry name" value="Transcrip_reg"/>
    <property type="match status" value="1"/>
</dbReference>
<gene>
    <name evidence="10" type="ORF">COW36_01435</name>
</gene>
<evidence type="ECO:0000313" key="11">
    <source>
        <dbReference type="Proteomes" id="UP000231019"/>
    </source>
</evidence>
<evidence type="ECO:0000313" key="10">
    <source>
        <dbReference type="EMBL" id="PIW19530.1"/>
    </source>
</evidence>
<dbReference type="GO" id="GO:0005829">
    <property type="term" value="C:cytosol"/>
    <property type="evidence" value="ECO:0007669"/>
    <property type="project" value="TreeGrafter"/>
</dbReference>
<dbReference type="GO" id="GO:0006355">
    <property type="term" value="P:regulation of DNA-templated transcription"/>
    <property type="evidence" value="ECO:0007669"/>
    <property type="project" value="UniProtKB-UniRule"/>
</dbReference>
<keyword evidence="2 6" id="KW-0963">Cytoplasm</keyword>
<sequence length="249" mass="27654">MAGHSKWAQIKRKKAKNDDARGKEFTKMAREIMVAVREGRSGDINGNFRLRQAVTRAKAIGLPNDNIDRAIQKGLGAITGDNFESIQYEGYGPGGVAVMIDALTDNRNRTAGDIRSYFNKCNGNLGETGCVNWMFDKKGVIRIAEVEDPDALMMEALEAGAEDLREDAEIQEVLTSPEDFEAVVTALQNHYTLESSDISYLPQNTVQVTELDIAKKLVKLLDLLEDHDDVQAVHSNFEMDESVMESLEQ</sequence>
<evidence type="ECO:0000256" key="1">
    <source>
        <dbReference type="ARBA" id="ARBA00008724"/>
    </source>
</evidence>
<evidence type="ECO:0000256" key="6">
    <source>
        <dbReference type="HAMAP-Rule" id="MF_00693"/>
    </source>
</evidence>
<dbReference type="SUPFAM" id="SSF75625">
    <property type="entry name" value="YebC-like"/>
    <property type="match status" value="1"/>
</dbReference>
<dbReference type="InterPro" id="IPR029072">
    <property type="entry name" value="YebC-like"/>
</dbReference>
<dbReference type="Pfam" id="PF20772">
    <property type="entry name" value="TACO1_YebC_N"/>
    <property type="match status" value="1"/>
</dbReference>
<reference evidence="10 11" key="1">
    <citation type="submission" date="2017-09" db="EMBL/GenBank/DDBJ databases">
        <title>Depth-based differentiation of microbial function through sediment-hosted aquifers and enrichment of novel symbionts in the deep terrestrial subsurface.</title>
        <authorList>
            <person name="Probst A.J."/>
            <person name="Ladd B."/>
            <person name="Jarett J.K."/>
            <person name="Geller-Mcgrath D.E."/>
            <person name="Sieber C.M."/>
            <person name="Emerson J.B."/>
            <person name="Anantharaman K."/>
            <person name="Thomas B.C."/>
            <person name="Malmstrom R."/>
            <person name="Stieglmeier M."/>
            <person name="Klingl A."/>
            <person name="Woyke T."/>
            <person name="Ryan C.M."/>
            <person name="Banfield J.F."/>
        </authorList>
    </citation>
    <scope>NUCLEOTIDE SEQUENCE [LARGE SCALE GENOMIC DNA]</scope>
    <source>
        <strain evidence="10">CG17_big_fil_post_rev_8_21_14_2_50_48_46</strain>
    </source>
</reference>
<evidence type="ECO:0000259" key="9">
    <source>
        <dbReference type="Pfam" id="PF20772"/>
    </source>
</evidence>
<evidence type="ECO:0000256" key="4">
    <source>
        <dbReference type="ARBA" id="ARBA00023125"/>
    </source>
</evidence>
<dbReference type="Gene3D" id="3.30.70.980">
    <property type="match status" value="2"/>
</dbReference>
<evidence type="ECO:0000256" key="2">
    <source>
        <dbReference type="ARBA" id="ARBA00022490"/>
    </source>
</evidence>
<dbReference type="InterPro" id="IPR026564">
    <property type="entry name" value="Transcrip_reg_TACO1-like_dom3"/>
</dbReference>
<dbReference type="NCBIfam" id="NF001030">
    <property type="entry name" value="PRK00110.1"/>
    <property type="match status" value="1"/>
</dbReference>
<dbReference type="EMBL" id="PFFQ01000004">
    <property type="protein sequence ID" value="PIW19530.1"/>
    <property type="molecule type" value="Genomic_DNA"/>
</dbReference>
<dbReference type="HAMAP" id="MF_00693">
    <property type="entry name" value="Transcrip_reg_TACO1"/>
    <property type="match status" value="1"/>
</dbReference>
<dbReference type="PANTHER" id="PTHR12532">
    <property type="entry name" value="TRANSLATIONAL ACTIVATOR OF CYTOCHROME C OXIDASE 1"/>
    <property type="match status" value="1"/>
</dbReference>
<organism evidence="10 11">
    <name type="scientific">bacterium (Candidatus Blackallbacteria) CG17_big_fil_post_rev_8_21_14_2_50_48_46</name>
    <dbReference type="NCBI Taxonomy" id="2014261"/>
    <lineage>
        <taxon>Bacteria</taxon>
        <taxon>Candidatus Blackallbacteria</taxon>
    </lineage>
</organism>
<dbReference type="Gene3D" id="1.10.10.200">
    <property type="match status" value="1"/>
</dbReference>
<proteinExistence type="inferred from homology"/>
<feature type="domain" description="TACO1/YebC-like second and third" evidence="8">
    <location>
        <begin position="83"/>
        <end position="237"/>
    </location>
</feature>
<dbReference type="InterPro" id="IPR048300">
    <property type="entry name" value="TACO1_YebC-like_2nd/3rd_dom"/>
</dbReference>
<evidence type="ECO:0000256" key="7">
    <source>
        <dbReference type="SAM" id="MobiDB-lite"/>
    </source>
</evidence>
<dbReference type="InterPro" id="IPR002876">
    <property type="entry name" value="Transcrip_reg_TACO1-like"/>
</dbReference>
<comment type="subcellular location">
    <subcellularLocation>
        <location evidence="6">Cytoplasm</location>
    </subcellularLocation>
</comment>
<comment type="caution">
    <text evidence="10">The sequence shown here is derived from an EMBL/GenBank/DDBJ whole genome shotgun (WGS) entry which is preliminary data.</text>
</comment>
<dbReference type="InterPro" id="IPR049083">
    <property type="entry name" value="TACO1_YebC_N"/>
</dbReference>
<feature type="region of interest" description="Disordered" evidence="7">
    <location>
        <begin position="1"/>
        <end position="22"/>
    </location>
</feature>